<protein>
    <submittedName>
        <fullName evidence="11">ABC transporter permease subunit</fullName>
    </submittedName>
</protein>
<comment type="similarity">
    <text evidence="9">Belongs to the binding-protein-dependent transport system permease family.</text>
</comment>
<dbReference type="PANTHER" id="PTHR30406">
    <property type="entry name" value="SULFATE TRANSPORT SYSTEM PERMEASE PROTEIN"/>
    <property type="match status" value="1"/>
</dbReference>
<feature type="transmembrane region" description="Helical" evidence="9">
    <location>
        <begin position="131"/>
        <end position="155"/>
    </location>
</feature>
<feature type="transmembrane region" description="Helical" evidence="9">
    <location>
        <begin position="95"/>
        <end position="119"/>
    </location>
</feature>
<name>A0A6N8DRX4_RHOAC</name>
<dbReference type="OrthoDB" id="9774448at2"/>
<evidence type="ECO:0000256" key="6">
    <source>
        <dbReference type="ARBA" id="ARBA00023032"/>
    </source>
</evidence>
<dbReference type="PANTHER" id="PTHR30406:SF1">
    <property type="entry name" value="SULFATE TRANSPORT SYSTEM PERMEASE PROTEIN CYSW"/>
    <property type="match status" value="1"/>
</dbReference>
<dbReference type="EMBL" id="WNKS01000041">
    <property type="protein sequence ID" value="MTV33372.1"/>
    <property type="molecule type" value="Genomic_DNA"/>
</dbReference>
<dbReference type="Pfam" id="PF00528">
    <property type="entry name" value="BPD_transp_1"/>
    <property type="match status" value="1"/>
</dbReference>
<keyword evidence="7 9" id="KW-0472">Membrane</keyword>
<keyword evidence="5 9" id="KW-1133">Transmembrane helix</keyword>
<feature type="transmembrane region" description="Helical" evidence="9">
    <location>
        <begin position="256"/>
        <end position="282"/>
    </location>
</feature>
<dbReference type="InterPro" id="IPR005667">
    <property type="entry name" value="Sulph_transpt2"/>
</dbReference>
<evidence type="ECO:0000256" key="4">
    <source>
        <dbReference type="ARBA" id="ARBA00022692"/>
    </source>
</evidence>
<keyword evidence="3 9" id="KW-0813">Transport</keyword>
<dbReference type="GO" id="GO:0005886">
    <property type="term" value="C:plasma membrane"/>
    <property type="evidence" value="ECO:0007669"/>
    <property type="project" value="UniProtKB-SubCell"/>
</dbReference>
<evidence type="ECO:0000256" key="8">
    <source>
        <dbReference type="ARBA" id="ARBA00025323"/>
    </source>
</evidence>
<evidence type="ECO:0000313" key="11">
    <source>
        <dbReference type="EMBL" id="MTV33372.1"/>
    </source>
</evidence>
<comment type="caution">
    <text evidence="11">The sequence shown here is derived from an EMBL/GenBank/DDBJ whole genome shotgun (WGS) entry which is preliminary data.</text>
</comment>
<feature type="transmembrane region" description="Helical" evidence="9">
    <location>
        <begin position="28"/>
        <end position="53"/>
    </location>
</feature>
<dbReference type="SUPFAM" id="SSF161098">
    <property type="entry name" value="MetI-like"/>
    <property type="match status" value="1"/>
</dbReference>
<dbReference type="Gene3D" id="1.10.3720.10">
    <property type="entry name" value="MetI-like"/>
    <property type="match status" value="1"/>
</dbReference>
<dbReference type="Proteomes" id="UP000439113">
    <property type="component" value="Unassembled WGS sequence"/>
</dbReference>
<evidence type="ECO:0000259" key="10">
    <source>
        <dbReference type="PROSITE" id="PS50928"/>
    </source>
</evidence>
<dbReference type="RefSeq" id="WP_155448050.1">
    <property type="nucleotide sequence ID" value="NZ_JAOQNR010000035.1"/>
</dbReference>
<evidence type="ECO:0000256" key="2">
    <source>
        <dbReference type="ARBA" id="ARBA00011779"/>
    </source>
</evidence>
<dbReference type="CDD" id="cd06261">
    <property type="entry name" value="TM_PBP2"/>
    <property type="match status" value="1"/>
</dbReference>
<dbReference type="InterPro" id="IPR000515">
    <property type="entry name" value="MetI-like"/>
</dbReference>
<accession>A0A6N8DRX4</accession>
<gene>
    <name evidence="11" type="ORF">GJ654_20575</name>
</gene>
<comment type="subunit">
    <text evidence="2">The complex is composed of two ATP-binding proteins (CysA), two transmembrane proteins (CysT and CysW) and a solute-binding protein (CysP).</text>
</comment>
<proteinExistence type="inferred from homology"/>
<dbReference type="PROSITE" id="PS50928">
    <property type="entry name" value="ABC_TM1"/>
    <property type="match status" value="1"/>
</dbReference>
<evidence type="ECO:0000256" key="3">
    <source>
        <dbReference type="ARBA" id="ARBA00022448"/>
    </source>
</evidence>
<feature type="transmembrane region" description="Helical" evidence="9">
    <location>
        <begin position="302"/>
        <end position="321"/>
    </location>
</feature>
<reference evidence="11 12" key="1">
    <citation type="submission" date="2019-11" db="EMBL/GenBank/DDBJ databases">
        <title>Whole-genome sequence of a Rhodoblastus acidophilus DSM 142.</title>
        <authorList>
            <person name="Kyndt J.A."/>
            <person name="Meyer T.E."/>
        </authorList>
    </citation>
    <scope>NUCLEOTIDE SEQUENCE [LARGE SCALE GENOMIC DNA]</scope>
    <source>
        <strain evidence="11 12">DSM 142</strain>
    </source>
</reference>
<evidence type="ECO:0000313" key="12">
    <source>
        <dbReference type="Proteomes" id="UP000439113"/>
    </source>
</evidence>
<feature type="transmembrane region" description="Helical" evidence="9">
    <location>
        <begin position="193"/>
        <end position="216"/>
    </location>
</feature>
<evidence type="ECO:0000256" key="1">
    <source>
        <dbReference type="ARBA" id="ARBA00004651"/>
    </source>
</evidence>
<sequence>MAGAPIAKTVLTSAKPTPPAHPVVRATLILLAVSFLTIFILLPLINVFVQAFAKGFDGYLAVFWPPQPPEGATLTAVQTRKLAEAAVQTSRTWSAIGLTLGVAAIVVPLNIVFGLAAAWATTKFNFRGRALLLSLIDLPFSVSPVVAGLVFVLLLGRNGIFGDWATHLTWPDPFSLRWVGFEHGFPLAFARDFTGVIFTPLAIVLASIFVTFPFVARALTPLMESQGTEEELAALSLGASGWRTFWKITVPNVKWALLYGVILCTARAFGEFGAVSVVSGHVDVNDTMPLRIEKLWNEYNNQAAFAVASVLALLAVFTLIAKTAIEWKTARDLQQQHQGQAQ</sequence>
<dbReference type="AlphaFoldDB" id="A0A6N8DRX4"/>
<evidence type="ECO:0000256" key="5">
    <source>
        <dbReference type="ARBA" id="ARBA00022989"/>
    </source>
</evidence>
<feature type="domain" description="ABC transmembrane type-1" evidence="10">
    <location>
        <begin position="96"/>
        <end position="326"/>
    </location>
</feature>
<organism evidence="11 12">
    <name type="scientific">Rhodoblastus acidophilus</name>
    <name type="common">Rhodopseudomonas acidophila</name>
    <dbReference type="NCBI Taxonomy" id="1074"/>
    <lineage>
        <taxon>Bacteria</taxon>
        <taxon>Pseudomonadati</taxon>
        <taxon>Pseudomonadota</taxon>
        <taxon>Alphaproteobacteria</taxon>
        <taxon>Hyphomicrobiales</taxon>
        <taxon>Rhodoblastaceae</taxon>
        <taxon>Rhodoblastus</taxon>
    </lineage>
</organism>
<comment type="function">
    <text evidence="8">Part of the ABC transporter complex CysAWTP (TC 3.A.1.6.1) involved in sulfate/thiosulfate import. Probably responsible for the translocation of the substrate across the membrane.</text>
</comment>
<dbReference type="GO" id="GO:0015419">
    <property type="term" value="F:ABC-type sulfate transporter activity"/>
    <property type="evidence" value="ECO:0007669"/>
    <property type="project" value="InterPro"/>
</dbReference>
<keyword evidence="6" id="KW-0764">Sulfate transport</keyword>
<comment type="subcellular location">
    <subcellularLocation>
        <location evidence="1 9">Cell membrane</location>
        <topology evidence="1 9">Multi-pass membrane protein</topology>
    </subcellularLocation>
</comment>
<dbReference type="InterPro" id="IPR035906">
    <property type="entry name" value="MetI-like_sf"/>
</dbReference>
<keyword evidence="4 9" id="KW-0812">Transmembrane</keyword>
<evidence type="ECO:0000256" key="7">
    <source>
        <dbReference type="ARBA" id="ARBA00023136"/>
    </source>
</evidence>
<evidence type="ECO:0000256" key="9">
    <source>
        <dbReference type="RuleBase" id="RU363032"/>
    </source>
</evidence>